<dbReference type="InterPro" id="IPR000504">
    <property type="entry name" value="RRM_dom"/>
</dbReference>
<keyword evidence="6" id="KW-1185">Reference proteome</keyword>
<protein>
    <submittedName>
        <fullName evidence="5">Putative THO complex subunit</fullName>
    </submittedName>
</protein>
<evidence type="ECO:0000256" key="2">
    <source>
        <dbReference type="PROSITE-ProRule" id="PRU00176"/>
    </source>
</evidence>
<organism evidence="5 6">
    <name type="scientific">Cocos nucifera</name>
    <name type="common">Coconut palm</name>
    <dbReference type="NCBI Taxonomy" id="13894"/>
    <lineage>
        <taxon>Eukaryota</taxon>
        <taxon>Viridiplantae</taxon>
        <taxon>Streptophyta</taxon>
        <taxon>Embryophyta</taxon>
        <taxon>Tracheophyta</taxon>
        <taxon>Spermatophyta</taxon>
        <taxon>Magnoliopsida</taxon>
        <taxon>Liliopsida</taxon>
        <taxon>Arecaceae</taxon>
        <taxon>Arecoideae</taxon>
        <taxon>Cocoseae</taxon>
        <taxon>Attaleinae</taxon>
        <taxon>Cocos</taxon>
    </lineage>
</organism>
<feature type="compositionally biased region" description="Basic residues" evidence="3">
    <location>
        <begin position="37"/>
        <end position="47"/>
    </location>
</feature>
<dbReference type="OrthoDB" id="1049195at2759"/>
<evidence type="ECO:0000313" key="5">
    <source>
        <dbReference type="EMBL" id="KAG1339192.1"/>
    </source>
</evidence>
<dbReference type="PANTHER" id="PTHR19965">
    <property type="entry name" value="RNA AND EXPORT FACTOR BINDING PROTEIN"/>
    <property type="match status" value="1"/>
</dbReference>
<proteinExistence type="predicted"/>
<dbReference type="PANTHER" id="PTHR19965:SF35">
    <property type="entry name" value="RNA ANNEALING PROTEIN YRA1"/>
    <property type="match status" value="1"/>
</dbReference>
<evidence type="ECO:0000256" key="3">
    <source>
        <dbReference type="SAM" id="MobiDB-lite"/>
    </source>
</evidence>
<dbReference type="Gene3D" id="3.30.70.330">
    <property type="match status" value="1"/>
</dbReference>
<gene>
    <name evidence="5" type="ORF">COCNU_04G014980</name>
</gene>
<dbReference type="Pfam" id="PF00076">
    <property type="entry name" value="RRM_1"/>
    <property type="match status" value="1"/>
</dbReference>
<name>A0A8K0I7P3_COCNU</name>
<dbReference type="InterPro" id="IPR012677">
    <property type="entry name" value="Nucleotide-bd_a/b_plait_sf"/>
</dbReference>
<dbReference type="GO" id="GO:0006406">
    <property type="term" value="P:mRNA export from nucleus"/>
    <property type="evidence" value="ECO:0007669"/>
    <property type="project" value="TreeGrafter"/>
</dbReference>
<accession>A0A8K0I7P3</accession>
<dbReference type="GO" id="GO:0005634">
    <property type="term" value="C:nucleus"/>
    <property type="evidence" value="ECO:0007669"/>
    <property type="project" value="TreeGrafter"/>
</dbReference>
<feature type="domain" description="RRM" evidence="4">
    <location>
        <begin position="56"/>
        <end position="116"/>
    </location>
</feature>
<evidence type="ECO:0000256" key="1">
    <source>
        <dbReference type="ARBA" id="ARBA00022884"/>
    </source>
</evidence>
<dbReference type="InterPro" id="IPR035979">
    <property type="entry name" value="RBD_domain_sf"/>
</dbReference>
<sequence length="201" mass="21623">MNIPSALDIFLDDIIKKNKKSAAGKSRGPIRGSAHGPARRLPNRFRNRSAPYSVEKELFSDSGNLKHYSIHYSRSGRSKGTAEVVFSRRGDALAAVKRYNDVLLDGKSMKIEFVGTNTAMPTIVSHISNGSYGKLNDVFKSAPGRGTPGWPRGGGHGGGGAVVKLFAQCFSIVFCISATLMPSGLSGHLVTALEDQFIWLV</sequence>
<dbReference type="Proteomes" id="UP000797356">
    <property type="component" value="Chromosome 4"/>
</dbReference>
<dbReference type="AlphaFoldDB" id="A0A8K0I7P3"/>
<evidence type="ECO:0000313" key="6">
    <source>
        <dbReference type="Proteomes" id="UP000797356"/>
    </source>
</evidence>
<dbReference type="EMBL" id="CM017875">
    <property type="protein sequence ID" value="KAG1339192.1"/>
    <property type="molecule type" value="Genomic_DNA"/>
</dbReference>
<dbReference type="SUPFAM" id="SSF54928">
    <property type="entry name" value="RNA-binding domain, RBD"/>
    <property type="match status" value="1"/>
</dbReference>
<dbReference type="GO" id="GO:0003729">
    <property type="term" value="F:mRNA binding"/>
    <property type="evidence" value="ECO:0007669"/>
    <property type="project" value="TreeGrafter"/>
</dbReference>
<dbReference type="PROSITE" id="PS50102">
    <property type="entry name" value="RRM"/>
    <property type="match status" value="1"/>
</dbReference>
<dbReference type="InterPro" id="IPR051229">
    <property type="entry name" value="ALYREF_mRNA_export"/>
</dbReference>
<evidence type="ECO:0000259" key="4">
    <source>
        <dbReference type="PROSITE" id="PS50102"/>
    </source>
</evidence>
<comment type="caution">
    <text evidence="5">The sequence shown here is derived from an EMBL/GenBank/DDBJ whole genome shotgun (WGS) entry which is preliminary data.</text>
</comment>
<reference evidence="5" key="1">
    <citation type="journal article" date="2017" name="Gigascience">
        <title>The genome draft of coconut (Cocos nucifera).</title>
        <authorList>
            <person name="Xiao Y."/>
            <person name="Xu P."/>
            <person name="Fan H."/>
            <person name="Baudouin L."/>
            <person name="Xia W."/>
            <person name="Bocs S."/>
            <person name="Xu J."/>
            <person name="Li Q."/>
            <person name="Guo A."/>
            <person name="Zhou L."/>
            <person name="Li J."/>
            <person name="Wu Y."/>
            <person name="Ma Z."/>
            <person name="Armero A."/>
            <person name="Issali A.E."/>
            <person name="Liu N."/>
            <person name="Peng M."/>
            <person name="Yang Y."/>
        </authorList>
    </citation>
    <scope>NUCLEOTIDE SEQUENCE</scope>
    <source>
        <tissue evidence="5">Spear leaf of Hainan Tall coconut</tissue>
    </source>
</reference>
<keyword evidence="1 2" id="KW-0694">RNA-binding</keyword>
<feature type="region of interest" description="Disordered" evidence="3">
    <location>
        <begin position="20"/>
        <end position="47"/>
    </location>
</feature>
<reference evidence="5" key="2">
    <citation type="submission" date="2019-07" db="EMBL/GenBank/DDBJ databases">
        <authorList>
            <person name="Yang Y."/>
            <person name="Bocs S."/>
            <person name="Baudouin L."/>
        </authorList>
    </citation>
    <scope>NUCLEOTIDE SEQUENCE</scope>
    <source>
        <tissue evidence="5">Spear leaf of Hainan Tall coconut</tissue>
    </source>
</reference>